<keyword evidence="5 7" id="KW-0378">Hydrolase</keyword>
<dbReference type="RefSeq" id="WP_119796679.1">
    <property type="nucleotide sequence ID" value="NZ_QYZD01000058.1"/>
</dbReference>
<dbReference type="PANTHER" id="PTHR43390">
    <property type="entry name" value="SIGNAL PEPTIDASE I"/>
    <property type="match status" value="1"/>
</dbReference>
<protein>
    <recommendedName>
        <fullName evidence="4 7">Signal peptidase I</fullName>
        <ecNumber evidence="4 7">3.4.21.89</ecNumber>
    </recommendedName>
</protein>
<comment type="subcellular location">
    <subcellularLocation>
        <location evidence="2">Cell membrane</location>
        <topology evidence="2">Single-pass type II membrane protein</topology>
    </subcellularLocation>
    <subcellularLocation>
        <location evidence="7">Membrane</location>
        <topology evidence="7">Single-pass type II membrane protein</topology>
    </subcellularLocation>
</comment>
<feature type="domain" description="Peptidase S26" evidence="8">
    <location>
        <begin position="10"/>
        <end position="162"/>
    </location>
</feature>
<evidence type="ECO:0000259" key="8">
    <source>
        <dbReference type="Pfam" id="PF10502"/>
    </source>
</evidence>
<dbReference type="InterPro" id="IPR019758">
    <property type="entry name" value="Pept_S26A_signal_pept_1_CS"/>
</dbReference>
<evidence type="ECO:0000313" key="9">
    <source>
        <dbReference type="EMBL" id="RJG16645.1"/>
    </source>
</evidence>
<accession>A0A3A3G8R3</accession>
<sequence length="165" mass="18767">MRMSHIIKGYVIPMIIAFGISLLIQQVAYAQVVVQQHSMQHTYNPGDRLIENKWVYHWFEPAYGDVVIIDPAFQGERYIKRVVGVAGDTIDARDGKLEVNGRVVDEPFAEGSTLPKQLELPIVVPEGHVFVMGDNRAVSIDSRTYGPVPVEYLEGKVEFKVWPWW</sequence>
<gene>
    <name evidence="9" type="primary">lepB</name>
    <name evidence="9" type="ORF">DQX05_28795</name>
</gene>
<dbReference type="InterPro" id="IPR019533">
    <property type="entry name" value="Peptidase_S26"/>
</dbReference>
<dbReference type="AlphaFoldDB" id="A0A3A3G8R3"/>
<evidence type="ECO:0000256" key="6">
    <source>
        <dbReference type="PIRSR" id="PIRSR600223-1"/>
    </source>
</evidence>
<dbReference type="GO" id="GO:0006465">
    <property type="term" value="P:signal peptide processing"/>
    <property type="evidence" value="ECO:0007669"/>
    <property type="project" value="InterPro"/>
</dbReference>
<feature type="active site" evidence="6">
    <location>
        <position position="38"/>
    </location>
</feature>
<dbReference type="GO" id="GO:0009003">
    <property type="term" value="F:signal peptidase activity"/>
    <property type="evidence" value="ECO:0007669"/>
    <property type="project" value="UniProtKB-EC"/>
</dbReference>
<evidence type="ECO:0000256" key="2">
    <source>
        <dbReference type="ARBA" id="ARBA00004401"/>
    </source>
</evidence>
<name>A0A3A3G8R3_PANTH</name>
<evidence type="ECO:0000256" key="3">
    <source>
        <dbReference type="ARBA" id="ARBA00009370"/>
    </source>
</evidence>
<evidence type="ECO:0000256" key="5">
    <source>
        <dbReference type="ARBA" id="ARBA00022801"/>
    </source>
</evidence>
<dbReference type="PRINTS" id="PR00727">
    <property type="entry name" value="LEADERPTASE"/>
</dbReference>
<dbReference type="GO" id="GO:0005886">
    <property type="term" value="C:plasma membrane"/>
    <property type="evidence" value="ECO:0007669"/>
    <property type="project" value="UniProtKB-SubCell"/>
</dbReference>
<dbReference type="OrthoDB" id="9802919at2"/>
<dbReference type="GO" id="GO:0004252">
    <property type="term" value="F:serine-type endopeptidase activity"/>
    <property type="evidence" value="ECO:0007669"/>
    <property type="project" value="InterPro"/>
</dbReference>
<evidence type="ECO:0000256" key="4">
    <source>
        <dbReference type="ARBA" id="ARBA00013208"/>
    </source>
</evidence>
<proteinExistence type="inferred from homology"/>
<keyword evidence="7" id="KW-0645">Protease</keyword>
<dbReference type="InterPro" id="IPR036286">
    <property type="entry name" value="LexA/Signal_pep-like_sf"/>
</dbReference>
<dbReference type="SUPFAM" id="SSF51306">
    <property type="entry name" value="LexA/Signal peptidase"/>
    <property type="match status" value="1"/>
</dbReference>
<dbReference type="EC" id="3.4.21.89" evidence="4 7"/>
<comment type="catalytic activity">
    <reaction evidence="1 7">
        <text>Cleavage of hydrophobic, N-terminal signal or leader sequences from secreted and periplasmic proteins.</text>
        <dbReference type="EC" id="3.4.21.89"/>
    </reaction>
</comment>
<evidence type="ECO:0000256" key="7">
    <source>
        <dbReference type="RuleBase" id="RU362042"/>
    </source>
</evidence>
<dbReference type="InterPro" id="IPR000223">
    <property type="entry name" value="Pept_S26A_signal_pept_1"/>
</dbReference>
<dbReference type="EMBL" id="QYZD01000058">
    <property type="protein sequence ID" value="RJG16645.1"/>
    <property type="molecule type" value="Genomic_DNA"/>
</dbReference>
<dbReference type="CDD" id="cd06530">
    <property type="entry name" value="S26_SPase_I"/>
    <property type="match status" value="1"/>
</dbReference>
<dbReference type="Gene3D" id="2.10.109.10">
    <property type="entry name" value="Umud Fragment, subunit A"/>
    <property type="match status" value="1"/>
</dbReference>
<organism evidence="9 10">
    <name type="scientific">Paenibacillus thiaminolyticus</name>
    <name type="common">Bacillus thiaminolyticus</name>
    <dbReference type="NCBI Taxonomy" id="49283"/>
    <lineage>
        <taxon>Bacteria</taxon>
        <taxon>Bacillati</taxon>
        <taxon>Bacillota</taxon>
        <taxon>Bacilli</taxon>
        <taxon>Bacillales</taxon>
        <taxon>Paenibacillaceae</taxon>
        <taxon>Paenibacillus</taxon>
    </lineage>
</organism>
<feature type="active site" evidence="6">
    <location>
        <position position="80"/>
    </location>
</feature>
<evidence type="ECO:0000256" key="1">
    <source>
        <dbReference type="ARBA" id="ARBA00000677"/>
    </source>
</evidence>
<dbReference type="Pfam" id="PF10502">
    <property type="entry name" value="Peptidase_S26"/>
    <property type="match status" value="1"/>
</dbReference>
<dbReference type="PROSITE" id="PS00761">
    <property type="entry name" value="SPASE_I_3"/>
    <property type="match status" value="1"/>
</dbReference>
<dbReference type="Proteomes" id="UP000266177">
    <property type="component" value="Unassembled WGS sequence"/>
</dbReference>
<evidence type="ECO:0000313" key="10">
    <source>
        <dbReference type="Proteomes" id="UP000266177"/>
    </source>
</evidence>
<comment type="similarity">
    <text evidence="3 7">Belongs to the peptidase S26 family.</text>
</comment>
<comment type="caution">
    <text evidence="9">The sequence shown here is derived from an EMBL/GenBank/DDBJ whole genome shotgun (WGS) entry which is preliminary data.</text>
</comment>
<dbReference type="PANTHER" id="PTHR43390:SF1">
    <property type="entry name" value="CHLOROPLAST PROCESSING PEPTIDASE"/>
    <property type="match status" value="1"/>
</dbReference>
<reference evidence="9 10" key="1">
    <citation type="submission" date="2018-09" db="EMBL/GenBank/DDBJ databases">
        <title>Paenibacillus SK2017-BO5.</title>
        <authorList>
            <person name="Piskunova J.V."/>
            <person name="Dubiley S.A."/>
            <person name="Severinov K.V."/>
        </authorList>
    </citation>
    <scope>NUCLEOTIDE SEQUENCE [LARGE SCALE GENOMIC DNA]</scope>
    <source>
        <strain evidence="9 10">BO5</strain>
    </source>
</reference>
<dbReference type="NCBIfam" id="TIGR02227">
    <property type="entry name" value="sigpep_I_bact"/>
    <property type="match status" value="1"/>
</dbReference>